<dbReference type="InterPro" id="IPR007282">
    <property type="entry name" value="NOT2/3/5_C"/>
</dbReference>
<protein>
    <submittedName>
        <fullName evidence="2">General negative regulator of transcription</fullName>
    </submittedName>
</protein>
<dbReference type="GO" id="GO:0000289">
    <property type="term" value="P:nuclear-transcribed mRNA poly(A) tail shortening"/>
    <property type="evidence" value="ECO:0007669"/>
    <property type="project" value="UniProtKB-ARBA"/>
</dbReference>
<sequence>MRKLSENKLLEEILKKDVQDDELFQSKNITNIKISNLEDEYLLSGKHKKLKDKILEKLIPQPYRKIEIRIPPHNLLHEETLLYIFYMLPYDKAQESAFYMLLDMGYKYFTPLKYFLYFSDEAVADNKKRRVVIFDPFIWEKVTKDIVFDKEFISSLIYKNTRFVRKVN</sequence>
<reference evidence="2 3" key="1">
    <citation type="submission" date="2018-10" db="EMBL/GenBank/DDBJ databases">
        <title>Draft genome sequence of the microsporidian Tubulinosema ratisbonensis.</title>
        <authorList>
            <person name="Polonais V."/>
            <person name="Peyretaillade E."/>
            <person name="Niehus S."/>
            <person name="Wawrzyniak I."/>
            <person name="Franchet A."/>
            <person name="Gaspin C."/>
            <person name="Reichstadt M."/>
            <person name="Belser C."/>
            <person name="Labadie K."/>
            <person name="Delbac F."/>
            <person name="Ferrandon D."/>
        </authorList>
    </citation>
    <scope>NUCLEOTIDE SEQUENCE [LARGE SCALE GENOMIC DNA]</scope>
    <source>
        <strain evidence="2 3">Franzen</strain>
    </source>
</reference>
<dbReference type="Pfam" id="PF04153">
    <property type="entry name" value="NOT2_3_5_C"/>
    <property type="match status" value="1"/>
</dbReference>
<name>A0A437APR4_9MICR</name>
<organism evidence="2 3">
    <name type="scientific">Tubulinosema ratisbonensis</name>
    <dbReference type="NCBI Taxonomy" id="291195"/>
    <lineage>
        <taxon>Eukaryota</taxon>
        <taxon>Fungi</taxon>
        <taxon>Fungi incertae sedis</taxon>
        <taxon>Microsporidia</taxon>
        <taxon>Tubulinosematoidea</taxon>
        <taxon>Tubulinosematidae</taxon>
        <taxon>Tubulinosema</taxon>
    </lineage>
</organism>
<dbReference type="Gene3D" id="2.30.30.1020">
    <property type="entry name" value="CCR4-NOT complex subunit 2/3/5, C-terminal domain"/>
    <property type="match status" value="1"/>
</dbReference>
<dbReference type="AlphaFoldDB" id="A0A437APR4"/>
<proteinExistence type="predicted"/>
<keyword evidence="3" id="KW-1185">Reference proteome</keyword>
<comment type="caution">
    <text evidence="2">The sequence shown here is derived from an EMBL/GenBank/DDBJ whole genome shotgun (WGS) entry which is preliminary data.</text>
</comment>
<dbReference type="EMBL" id="RCSS01000081">
    <property type="protein sequence ID" value="RVD93139.1"/>
    <property type="molecule type" value="Genomic_DNA"/>
</dbReference>
<gene>
    <name evidence="2" type="ORF">TUBRATIS_003290</name>
</gene>
<dbReference type="GO" id="GO:0006355">
    <property type="term" value="P:regulation of DNA-templated transcription"/>
    <property type="evidence" value="ECO:0007669"/>
    <property type="project" value="InterPro"/>
</dbReference>
<evidence type="ECO:0000313" key="2">
    <source>
        <dbReference type="EMBL" id="RVD93139.1"/>
    </source>
</evidence>
<dbReference type="VEuPathDB" id="MicrosporidiaDB:TUBRATIS_003290"/>
<dbReference type="OrthoDB" id="25391at2759"/>
<evidence type="ECO:0000259" key="1">
    <source>
        <dbReference type="Pfam" id="PF04153"/>
    </source>
</evidence>
<dbReference type="GO" id="GO:0030015">
    <property type="term" value="C:CCR4-NOT core complex"/>
    <property type="evidence" value="ECO:0007669"/>
    <property type="project" value="UniProtKB-ARBA"/>
</dbReference>
<evidence type="ECO:0000313" key="3">
    <source>
        <dbReference type="Proteomes" id="UP000282876"/>
    </source>
</evidence>
<feature type="domain" description="NOT2/NOT3/NOT5 C-terminal" evidence="1">
    <location>
        <begin position="60"/>
        <end position="152"/>
    </location>
</feature>
<dbReference type="InterPro" id="IPR038635">
    <property type="entry name" value="CCR4-NOT_su2/3/5_C_sf"/>
</dbReference>
<accession>A0A437APR4</accession>
<dbReference type="STRING" id="291195.A0A437APR4"/>
<dbReference type="Proteomes" id="UP000282876">
    <property type="component" value="Unassembled WGS sequence"/>
</dbReference>